<evidence type="ECO:0000313" key="3">
    <source>
        <dbReference type="Proteomes" id="UP000886520"/>
    </source>
</evidence>
<accession>A0A9D4Z6W9</accession>
<keyword evidence="3" id="KW-1185">Reference proteome</keyword>
<proteinExistence type="predicted"/>
<comment type="caution">
    <text evidence="2">The sequence shown here is derived from an EMBL/GenBank/DDBJ whole genome shotgun (WGS) entry which is preliminary data.</text>
</comment>
<dbReference type="EMBL" id="JABFUD020000021">
    <property type="protein sequence ID" value="KAI5062842.1"/>
    <property type="molecule type" value="Genomic_DNA"/>
</dbReference>
<dbReference type="Proteomes" id="UP000886520">
    <property type="component" value="Chromosome 21"/>
</dbReference>
<evidence type="ECO:0000256" key="1">
    <source>
        <dbReference type="SAM" id="MobiDB-lite"/>
    </source>
</evidence>
<feature type="compositionally biased region" description="Polar residues" evidence="1">
    <location>
        <begin position="85"/>
        <end position="95"/>
    </location>
</feature>
<organism evidence="2 3">
    <name type="scientific">Adiantum capillus-veneris</name>
    <name type="common">Maidenhair fern</name>
    <dbReference type="NCBI Taxonomy" id="13818"/>
    <lineage>
        <taxon>Eukaryota</taxon>
        <taxon>Viridiplantae</taxon>
        <taxon>Streptophyta</taxon>
        <taxon>Embryophyta</taxon>
        <taxon>Tracheophyta</taxon>
        <taxon>Polypodiopsida</taxon>
        <taxon>Polypodiidae</taxon>
        <taxon>Polypodiales</taxon>
        <taxon>Pteridineae</taxon>
        <taxon>Pteridaceae</taxon>
        <taxon>Vittarioideae</taxon>
        <taxon>Adiantum</taxon>
    </lineage>
</organism>
<sequence>MAGLTSHRRKRQKIYPECIVGQENVRRRLSKLLKTSMKRNVDFIEPIDISGAEPAMSLEESALSLEETSLGLEEPDTDPSVKMESPSTPKFTLPNSLKRDVDFSTPTL</sequence>
<reference evidence="2" key="1">
    <citation type="submission" date="2021-01" db="EMBL/GenBank/DDBJ databases">
        <title>Adiantum capillus-veneris genome.</title>
        <authorList>
            <person name="Fang Y."/>
            <person name="Liao Q."/>
        </authorList>
    </citation>
    <scope>NUCLEOTIDE SEQUENCE</scope>
    <source>
        <strain evidence="2">H3</strain>
        <tissue evidence="2">Leaf</tissue>
    </source>
</reference>
<dbReference type="OrthoDB" id="2009297at2759"/>
<name>A0A9D4Z6W9_ADICA</name>
<feature type="compositionally biased region" description="Low complexity" evidence="1">
    <location>
        <begin position="61"/>
        <end position="72"/>
    </location>
</feature>
<feature type="region of interest" description="Disordered" evidence="1">
    <location>
        <begin position="61"/>
        <end position="108"/>
    </location>
</feature>
<gene>
    <name evidence="2" type="ORF">GOP47_0021389</name>
</gene>
<protein>
    <submittedName>
        <fullName evidence="2">Uncharacterized protein</fullName>
    </submittedName>
</protein>
<dbReference type="AlphaFoldDB" id="A0A9D4Z6W9"/>
<evidence type="ECO:0000313" key="2">
    <source>
        <dbReference type="EMBL" id="KAI5062842.1"/>
    </source>
</evidence>